<reference evidence="1" key="2">
    <citation type="submission" date="2015-07" db="EMBL/GenBank/DDBJ databases">
        <title>Plasmids, circular viruses and viroids from rat gut.</title>
        <authorList>
            <person name="Jorgensen T.J."/>
            <person name="Hansen M.A."/>
            <person name="Xu Z."/>
            <person name="Tabak M.A."/>
            <person name="Sorensen S.J."/>
            <person name="Hansen L.H."/>
        </authorList>
    </citation>
    <scope>NUCLEOTIDE SEQUENCE</scope>
    <source>
        <strain evidence="1">RGFK1267</strain>
    </source>
</reference>
<name>A0A0H5Q434_9ZZZZ</name>
<dbReference type="EMBL" id="LN853837">
    <property type="protein sequence ID" value="CRY96781.1"/>
    <property type="molecule type" value="Genomic_DNA"/>
</dbReference>
<evidence type="ECO:0000313" key="1">
    <source>
        <dbReference type="EMBL" id="CRY96781.1"/>
    </source>
</evidence>
<reference evidence="1" key="1">
    <citation type="submission" date="2015-06" db="EMBL/GenBank/DDBJ databases">
        <authorList>
            <person name="Joergensen T."/>
        </authorList>
    </citation>
    <scope>NUCLEOTIDE SEQUENCE</scope>
    <source>
        <strain evidence="1">RGFK1267</strain>
    </source>
</reference>
<protein>
    <submittedName>
        <fullName evidence="1">Uncharacterized protein</fullName>
    </submittedName>
</protein>
<dbReference type="AlphaFoldDB" id="A0A0H5Q434"/>
<organism evidence="1">
    <name type="scientific">uncultured prokaryote</name>
    <dbReference type="NCBI Taxonomy" id="198431"/>
    <lineage>
        <taxon>unclassified sequences</taxon>
        <taxon>environmental samples</taxon>
    </lineage>
</organism>
<sequence length="206" mass="21334">MPPAHKRVNFYGTLLQTTGGGSEIFEFGYADSSALTNQALSAALLPVMQTAWTASTNAVSEYARLDGCRVESIDATGKVTSSYATTGTRPVGGSVAATVTILSHAITLETATPNDHGGMVRGRFYPPAYVSVEGATSLLTTIQTYANAWRGIVAGLVTAGSIPVVASVTSGGQLAPVTAVSVDTVIDTIRRRKNHVTSQRSTAVAL</sequence>
<proteinExistence type="predicted"/>
<accession>A0A0H5Q434</accession>